<name>A0A8T9SVL9_9BACT</name>
<organism evidence="1 2">
    <name type="scientific">Hymenobacter aerilatus</name>
    <dbReference type="NCBI Taxonomy" id="2932251"/>
    <lineage>
        <taxon>Bacteria</taxon>
        <taxon>Pseudomonadati</taxon>
        <taxon>Bacteroidota</taxon>
        <taxon>Cytophagia</taxon>
        <taxon>Cytophagales</taxon>
        <taxon>Hymenobacteraceae</taxon>
        <taxon>Hymenobacter</taxon>
    </lineage>
</organism>
<keyword evidence="2" id="KW-1185">Reference proteome</keyword>
<dbReference type="KEGG" id="haei:MUN82_12855"/>
<accession>A0A8T9SVL9</accession>
<evidence type="ECO:0008006" key="3">
    <source>
        <dbReference type="Google" id="ProtNLM"/>
    </source>
</evidence>
<protein>
    <recommendedName>
        <fullName evidence="3">STAS/SEC14 domain-containing protein</fullName>
    </recommendedName>
</protein>
<proteinExistence type="predicted"/>
<reference evidence="1 2" key="1">
    <citation type="submission" date="2022-04" db="EMBL/GenBank/DDBJ databases">
        <title>Hymenobacter sp. isolated from the air.</title>
        <authorList>
            <person name="Won M."/>
            <person name="Lee C.-M."/>
            <person name="Woen H.-Y."/>
            <person name="Kwon S.-W."/>
        </authorList>
    </citation>
    <scope>NUCLEOTIDE SEQUENCE [LARGE SCALE GENOMIC DNA]</scope>
    <source>
        <strain evidence="2">5413 J-13</strain>
    </source>
</reference>
<evidence type="ECO:0000313" key="2">
    <source>
        <dbReference type="Proteomes" id="UP000829925"/>
    </source>
</evidence>
<dbReference type="Proteomes" id="UP000829925">
    <property type="component" value="Chromosome"/>
</dbReference>
<dbReference type="AlphaFoldDB" id="A0A8T9SVL9"/>
<gene>
    <name evidence="1" type="ORF">MUN82_12855</name>
</gene>
<sequence length="134" mass="15023">MSIAALPIVFENTAGIIAAHADGYALVRYHALTRRSNDLQNLLEYLGSFLIDQGWQRILCDARHMQALTSDEQRWVREQWYPNNVTRPNQLSTAYLSGGDTAVKLLLEEIAPSAQILPTFSSLRAAQTYLAECL</sequence>
<dbReference type="EMBL" id="CP095053">
    <property type="protein sequence ID" value="UOR03836.1"/>
    <property type="molecule type" value="Genomic_DNA"/>
</dbReference>
<dbReference type="RefSeq" id="WP_245091011.1">
    <property type="nucleotide sequence ID" value="NZ_CP095053.1"/>
</dbReference>
<evidence type="ECO:0000313" key="1">
    <source>
        <dbReference type="EMBL" id="UOR03836.1"/>
    </source>
</evidence>